<feature type="domain" description="Trimeric autotransporter adhesin YadA-like stalk" evidence="4">
    <location>
        <begin position="455"/>
        <end position="486"/>
    </location>
</feature>
<dbReference type="EMBL" id="JADIKD010000011">
    <property type="protein sequence ID" value="MFK2918522.1"/>
    <property type="molecule type" value="Genomic_DNA"/>
</dbReference>
<name>A0ABW8K6J5_9GAMM</name>
<evidence type="ECO:0000256" key="1">
    <source>
        <dbReference type="ARBA" id="ARBA00022448"/>
    </source>
</evidence>
<dbReference type="InterPro" id="IPR008635">
    <property type="entry name" value="Coiled_stalk_dom"/>
</dbReference>
<feature type="domain" description="Trimeric autotransporter adhesin YadA-like head" evidence="3">
    <location>
        <begin position="176"/>
        <end position="201"/>
    </location>
</feature>
<dbReference type="Pfam" id="PF05662">
    <property type="entry name" value="YadA_stalk"/>
    <property type="match status" value="5"/>
</dbReference>
<evidence type="ECO:0000313" key="7">
    <source>
        <dbReference type="Proteomes" id="UP001620408"/>
    </source>
</evidence>
<feature type="domain" description="Trimeric autotransporter adhesin YadA-like head" evidence="3">
    <location>
        <begin position="124"/>
        <end position="143"/>
    </location>
</feature>
<feature type="domain" description="Trimeric autotransporter adhesin YadA-like stalk" evidence="4">
    <location>
        <begin position="370"/>
        <end position="405"/>
    </location>
</feature>
<dbReference type="Pfam" id="PF13018">
    <property type="entry name" value="ESPR"/>
    <property type="match status" value="1"/>
</dbReference>
<reference evidence="6 7" key="1">
    <citation type="submission" date="2020-10" db="EMBL/GenBank/DDBJ databases">
        <title>Phylogeny of dyella-like bacteria.</title>
        <authorList>
            <person name="Fu J."/>
        </authorList>
    </citation>
    <scope>NUCLEOTIDE SEQUENCE [LARGE SCALE GENOMIC DNA]</scope>
    <source>
        <strain evidence="6 7">BB4</strain>
    </source>
</reference>
<feature type="domain" description="ESPR" evidence="5">
    <location>
        <begin position="1"/>
        <end position="43"/>
    </location>
</feature>
<dbReference type="Proteomes" id="UP001620408">
    <property type="component" value="Unassembled WGS sequence"/>
</dbReference>
<dbReference type="CDD" id="cd12820">
    <property type="entry name" value="LbR_YadA-like"/>
    <property type="match status" value="1"/>
</dbReference>
<evidence type="ECO:0000313" key="6">
    <source>
        <dbReference type="EMBL" id="MFK2918522.1"/>
    </source>
</evidence>
<evidence type="ECO:0008006" key="8">
    <source>
        <dbReference type="Google" id="ProtNLM"/>
    </source>
</evidence>
<dbReference type="InterPro" id="IPR011049">
    <property type="entry name" value="Serralysin-like_metalloprot_C"/>
</dbReference>
<evidence type="ECO:0000259" key="4">
    <source>
        <dbReference type="Pfam" id="PF05662"/>
    </source>
</evidence>
<dbReference type="InterPro" id="IPR008640">
    <property type="entry name" value="Adhesin_Head_dom"/>
</dbReference>
<feature type="domain" description="Trimeric autotransporter adhesin YadA-like stalk" evidence="4">
    <location>
        <begin position="250"/>
        <end position="287"/>
    </location>
</feature>
<dbReference type="Gene3D" id="2.150.10.10">
    <property type="entry name" value="Serralysin-like metalloprotease, C-terminal"/>
    <property type="match status" value="1"/>
</dbReference>
<comment type="caution">
    <text evidence="6">The sequence shown here is derived from an EMBL/GenBank/DDBJ whole genome shotgun (WGS) entry which is preliminary data.</text>
</comment>
<dbReference type="SUPFAM" id="SSF54523">
    <property type="entry name" value="Pili subunits"/>
    <property type="match status" value="1"/>
</dbReference>
<dbReference type="Gene3D" id="6.10.250.2030">
    <property type="match status" value="1"/>
</dbReference>
<protein>
    <recommendedName>
        <fullName evidence="8">Head domain of trimeric autotransporter adhesin</fullName>
    </recommendedName>
</protein>
<dbReference type="Gene3D" id="3.30.1300.30">
    <property type="entry name" value="GSPII I/J protein-like"/>
    <property type="match status" value="1"/>
</dbReference>
<gene>
    <name evidence="6" type="ORF">ISS97_14705</name>
</gene>
<sequence length="742" mass="72614">MNTIYRIVWNTAISQWTVASEMAKGRKKATHIVSTLCAPAFALLVGGAALMPSAVAATDVAATASCTKPDPSDPNICLGNKAYSVFATPPSYEAGGGVATGEPGNIAIGAGAVSSAALSSNTFSSVAIGQRAAASGNASVAYGVDTIASGSGAVAVGGAAKATGRNSIAVGPRANAAGQDAMSLGVDSIANGGNAVALGSASSIAATVSNGTAVGYGASVTANNSVALGTRSVADRTDSVAVGALGAERQIIHVKAGTANADAVNVGQIRSVVDSLGGTFDPLTGAITGPTFTVQGTPETTVAGAVSALDTAVTNNATNITNLTNNLNNGTVGLVQQSADGADITVAAGKNGAAVSFADSVGSARTLKSVAAGTLEATSTEAVNGSQLFTTNQNVTSNTNAITALDGRVTANTNNISALQGQIGDVSASGVQYDDATTKTQVTLGGTGASTEVTLTNVAGGALNATSTDAVNGSQLFNTNQNVQALDGRMTAAEGDITNIKSVIDDLQAGGTTNGIAYDDASRNVVTFGGPAGTLLTNIADGRIGAGSKDAVNGGQLSDIRDQLQNQIGDLSGRVDGIESGIADGSIGGGGSGGGPITDNGGAPISNVGAGTADSDAATVGQMNTQVNEAIQTAKTYTDSQFNSISQSLDTFKGEVNDRFERQDAKISKIGAMSAANTQMAINAAGVTGGRGRVAVGVGLQSNKSALAVGYANTLGERTRFSLGGAFSGSEASVGAGFGVDL</sequence>
<dbReference type="Gene3D" id="1.20.5.170">
    <property type="match status" value="3"/>
</dbReference>
<proteinExistence type="predicted"/>
<dbReference type="SUPFAM" id="SSF101967">
    <property type="entry name" value="Adhesin YadA, collagen-binding domain"/>
    <property type="match status" value="1"/>
</dbReference>
<keyword evidence="7" id="KW-1185">Reference proteome</keyword>
<dbReference type="Pfam" id="PF05658">
    <property type="entry name" value="YadA_head"/>
    <property type="match status" value="4"/>
</dbReference>
<evidence type="ECO:0000259" key="3">
    <source>
        <dbReference type="Pfam" id="PF05658"/>
    </source>
</evidence>
<feature type="domain" description="Trimeric autotransporter adhesin YadA-like stalk" evidence="4">
    <location>
        <begin position="605"/>
        <end position="643"/>
    </location>
</feature>
<feature type="domain" description="Trimeric autotransporter adhesin YadA-like head" evidence="3">
    <location>
        <begin position="148"/>
        <end position="174"/>
    </location>
</feature>
<organism evidence="6 7">
    <name type="scientific">Dyella koreensis</name>
    <dbReference type="NCBI Taxonomy" id="311235"/>
    <lineage>
        <taxon>Bacteria</taxon>
        <taxon>Pseudomonadati</taxon>
        <taxon>Pseudomonadota</taxon>
        <taxon>Gammaproteobacteria</taxon>
        <taxon>Lysobacterales</taxon>
        <taxon>Rhodanobacteraceae</taxon>
        <taxon>Dyella</taxon>
    </lineage>
</organism>
<feature type="domain" description="Trimeric autotransporter adhesin YadA-like stalk" evidence="4">
    <location>
        <begin position="536"/>
        <end position="575"/>
    </location>
</feature>
<dbReference type="InterPro" id="IPR024973">
    <property type="entry name" value="ESPR"/>
</dbReference>
<feature type="domain" description="Trimeric autotransporter adhesin YadA-like head" evidence="3">
    <location>
        <begin position="210"/>
        <end position="232"/>
    </location>
</feature>
<dbReference type="InterPro" id="IPR045584">
    <property type="entry name" value="Pilin-like"/>
</dbReference>
<keyword evidence="1" id="KW-0813">Transport</keyword>
<evidence type="ECO:0000256" key="2">
    <source>
        <dbReference type="ARBA" id="ARBA00022927"/>
    </source>
</evidence>
<accession>A0ABW8K6J5</accession>
<dbReference type="RefSeq" id="WP_379985665.1">
    <property type="nucleotide sequence ID" value="NZ_JADIKD010000011.1"/>
</dbReference>
<keyword evidence="2" id="KW-0653">Protein transport</keyword>
<evidence type="ECO:0000259" key="5">
    <source>
        <dbReference type="Pfam" id="PF13018"/>
    </source>
</evidence>